<keyword evidence="4" id="KW-0547">Nucleotide-binding</keyword>
<keyword evidence="2" id="KW-1003">Cell membrane</keyword>
<proteinExistence type="predicted"/>
<dbReference type="InterPro" id="IPR050093">
    <property type="entry name" value="ABC_SmlMolc_Importer"/>
</dbReference>
<comment type="caution">
    <text evidence="10">The sequence shown here is derived from an EMBL/GenBank/DDBJ whole genome shotgun (WGS) entry which is preliminary data.</text>
</comment>
<dbReference type="PANTHER" id="PTHR42781:SF4">
    <property type="entry name" value="SPERMIDINE_PUTRESCINE IMPORT ATP-BINDING PROTEIN POTA"/>
    <property type="match status" value="1"/>
</dbReference>
<organism evidence="10 11">
    <name type="scientific">Nocardia albiluteola</name>
    <dbReference type="NCBI Taxonomy" id="2842303"/>
    <lineage>
        <taxon>Bacteria</taxon>
        <taxon>Bacillati</taxon>
        <taxon>Actinomycetota</taxon>
        <taxon>Actinomycetes</taxon>
        <taxon>Mycobacteriales</taxon>
        <taxon>Nocardiaceae</taxon>
        <taxon>Nocardia</taxon>
    </lineage>
</organism>
<name>A0ABS6AYB9_9NOCA</name>
<dbReference type="Proteomes" id="UP000733379">
    <property type="component" value="Unassembled WGS sequence"/>
</dbReference>
<evidence type="ECO:0000256" key="4">
    <source>
        <dbReference type="ARBA" id="ARBA00022741"/>
    </source>
</evidence>
<dbReference type="Pfam" id="PF00005">
    <property type="entry name" value="ABC_tran"/>
    <property type="match status" value="1"/>
</dbReference>
<dbReference type="InterPro" id="IPR017871">
    <property type="entry name" value="ABC_transporter-like_CS"/>
</dbReference>
<evidence type="ECO:0000256" key="3">
    <source>
        <dbReference type="ARBA" id="ARBA00022496"/>
    </source>
</evidence>
<dbReference type="EMBL" id="JAHKNI010000005">
    <property type="protein sequence ID" value="MBU3063027.1"/>
    <property type="molecule type" value="Genomic_DNA"/>
</dbReference>
<sequence>MTGVKITNLTATHGRNHVLHGVDLAVDDGALACVLGPSGCGKSTLLRVIAGFHRAEQGTVAVGGRVLDDGRTHIPAEQRRIGYVPQNGALFPHLSVAANIGFGLPRAGRKTRVADMLDLVGLNGFGDRHPHQLSGGQQQRVALARALAPRPDLLLLDEPFSALDAALRADLRTEVADLLRQARATAILVTHDVDEALAFADLVAVLRDGRIAQAGEPHELFQRPVDAGVARALGEANLIPVESAGALGLESPSVSGGYVLVRPQQLRFVTEPAPASVPCRIVRSHFRGYDHRVELAPDAGNGLPDRLIAYTSAEDAPPPADSVVHVGVAGSGHLLHN</sequence>
<dbReference type="InterPro" id="IPR003593">
    <property type="entry name" value="AAA+_ATPase"/>
</dbReference>
<feature type="domain" description="ABC transporter" evidence="9">
    <location>
        <begin position="4"/>
        <end position="233"/>
    </location>
</feature>
<protein>
    <submittedName>
        <fullName evidence="10">ABC transporter ATP-binding protein</fullName>
    </submittedName>
</protein>
<dbReference type="InterPro" id="IPR027417">
    <property type="entry name" value="P-loop_NTPase"/>
</dbReference>
<keyword evidence="5 10" id="KW-0067">ATP-binding</keyword>
<dbReference type="InterPro" id="IPR015853">
    <property type="entry name" value="ABC_transpr_FbpC"/>
</dbReference>
<evidence type="ECO:0000256" key="7">
    <source>
        <dbReference type="ARBA" id="ARBA00023065"/>
    </source>
</evidence>
<dbReference type="SUPFAM" id="SSF52540">
    <property type="entry name" value="P-loop containing nucleoside triphosphate hydrolases"/>
    <property type="match status" value="1"/>
</dbReference>
<evidence type="ECO:0000256" key="6">
    <source>
        <dbReference type="ARBA" id="ARBA00023004"/>
    </source>
</evidence>
<dbReference type="RefSeq" id="WP_215917957.1">
    <property type="nucleotide sequence ID" value="NZ_JAHKNI010000005.1"/>
</dbReference>
<keyword evidence="7" id="KW-0406">Ion transport</keyword>
<gene>
    <name evidence="10" type="ORF">KO481_16025</name>
</gene>
<dbReference type="GO" id="GO:0005524">
    <property type="term" value="F:ATP binding"/>
    <property type="evidence" value="ECO:0007669"/>
    <property type="project" value="UniProtKB-KW"/>
</dbReference>
<reference evidence="10 11" key="1">
    <citation type="submission" date="2021-06" db="EMBL/GenBank/DDBJ databases">
        <title>Actinomycetes sequencing.</title>
        <authorList>
            <person name="Shan Q."/>
        </authorList>
    </citation>
    <scope>NUCLEOTIDE SEQUENCE [LARGE SCALE GENOMIC DNA]</scope>
    <source>
        <strain evidence="10 11">NEAU-G5</strain>
    </source>
</reference>
<evidence type="ECO:0000256" key="8">
    <source>
        <dbReference type="ARBA" id="ARBA00023136"/>
    </source>
</evidence>
<keyword evidence="6" id="KW-0408">Iron</keyword>
<dbReference type="Gene3D" id="3.40.50.300">
    <property type="entry name" value="P-loop containing nucleotide triphosphate hydrolases"/>
    <property type="match status" value="1"/>
</dbReference>
<evidence type="ECO:0000259" key="9">
    <source>
        <dbReference type="PROSITE" id="PS50893"/>
    </source>
</evidence>
<keyword evidence="11" id="KW-1185">Reference proteome</keyword>
<keyword evidence="1" id="KW-0813">Transport</keyword>
<dbReference type="InterPro" id="IPR003439">
    <property type="entry name" value="ABC_transporter-like_ATP-bd"/>
</dbReference>
<dbReference type="PROSITE" id="PS50893">
    <property type="entry name" value="ABC_TRANSPORTER_2"/>
    <property type="match status" value="1"/>
</dbReference>
<dbReference type="PANTHER" id="PTHR42781">
    <property type="entry name" value="SPERMIDINE/PUTRESCINE IMPORT ATP-BINDING PROTEIN POTA"/>
    <property type="match status" value="1"/>
</dbReference>
<dbReference type="CDD" id="cd03259">
    <property type="entry name" value="ABC_Carb_Solutes_like"/>
    <property type="match status" value="1"/>
</dbReference>
<keyword evidence="8" id="KW-0472">Membrane</keyword>
<evidence type="ECO:0000256" key="5">
    <source>
        <dbReference type="ARBA" id="ARBA00022840"/>
    </source>
</evidence>
<evidence type="ECO:0000256" key="2">
    <source>
        <dbReference type="ARBA" id="ARBA00022475"/>
    </source>
</evidence>
<evidence type="ECO:0000256" key="1">
    <source>
        <dbReference type="ARBA" id="ARBA00022448"/>
    </source>
</evidence>
<evidence type="ECO:0000313" key="10">
    <source>
        <dbReference type="EMBL" id="MBU3063027.1"/>
    </source>
</evidence>
<dbReference type="PROSITE" id="PS00211">
    <property type="entry name" value="ABC_TRANSPORTER_1"/>
    <property type="match status" value="1"/>
</dbReference>
<evidence type="ECO:0000313" key="11">
    <source>
        <dbReference type="Proteomes" id="UP000733379"/>
    </source>
</evidence>
<dbReference type="SMART" id="SM00382">
    <property type="entry name" value="AAA"/>
    <property type="match status" value="1"/>
</dbReference>
<accession>A0ABS6AYB9</accession>
<keyword evidence="3" id="KW-0410">Iron transport</keyword>